<dbReference type="HOGENOM" id="CLU_2574767_0_0_1"/>
<dbReference type="EMBL" id="KN833687">
    <property type="protein sequence ID" value="KIK30134.1"/>
    <property type="molecule type" value="Genomic_DNA"/>
</dbReference>
<sequence length="81" mass="9353">MSIHLDTPLSSSMLFTQIADGDFISSYIDWHVYPPAPACLGESRQRCFFIIAFIRPYYYCLLEEYMLSVLMILTTKAYVAL</sequence>
<keyword evidence="2" id="KW-1185">Reference proteome</keyword>
<proteinExistence type="predicted"/>
<reference evidence="2" key="2">
    <citation type="submission" date="2015-01" db="EMBL/GenBank/DDBJ databases">
        <title>Evolutionary Origins and Diversification of the Mycorrhizal Mutualists.</title>
        <authorList>
            <consortium name="DOE Joint Genome Institute"/>
            <consortium name="Mycorrhizal Genomics Consortium"/>
            <person name="Kohler A."/>
            <person name="Kuo A."/>
            <person name="Nagy L.G."/>
            <person name="Floudas D."/>
            <person name="Copeland A."/>
            <person name="Barry K.W."/>
            <person name="Cichocki N."/>
            <person name="Veneault-Fourrey C."/>
            <person name="LaButti K."/>
            <person name="Lindquist E.A."/>
            <person name="Lipzen A."/>
            <person name="Lundell T."/>
            <person name="Morin E."/>
            <person name="Murat C."/>
            <person name="Riley R."/>
            <person name="Ohm R."/>
            <person name="Sun H."/>
            <person name="Tunlid A."/>
            <person name="Henrissat B."/>
            <person name="Grigoriev I.V."/>
            <person name="Hibbett D.S."/>
            <person name="Martin F."/>
        </authorList>
    </citation>
    <scope>NUCLEOTIDE SEQUENCE [LARGE SCALE GENOMIC DNA]</scope>
    <source>
        <strain evidence="2">441</strain>
    </source>
</reference>
<gene>
    <name evidence="1" type="ORF">PISMIDRAFT_671255</name>
</gene>
<name>A0A0C9ZVS8_9AGAM</name>
<evidence type="ECO:0000313" key="1">
    <source>
        <dbReference type="EMBL" id="KIK30134.1"/>
    </source>
</evidence>
<evidence type="ECO:0000313" key="2">
    <source>
        <dbReference type="Proteomes" id="UP000054018"/>
    </source>
</evidence>
<accession>A0A0C9ZVS8</accession>
<reference evidence="1 2" key="1">
    <citation type="submission" date="2014-04" db="EMBL/GenBank/DDBJ databases">
        <authorList>
            <consortium name="DOE Joint Genome Institute"/>
            <person name="Kuo A."/>
            <person name="Kohler A."/>
            <person name="Costa M.D."/>
            <person name="Nagy L.G."/>
            <person name="Floudas D."/>
            <person name="Copeland A."/>
            <person name="Barry K.W."/>
            <person name="Cichocki N."/>
            <person name="Veneault-Fourrey C."/>
            <person name="LaButti K."/>
            <person name="Lindquist E.A."/>
            <person name="Lipzen A."/>
            <person name="Lundell T."/>
            <person name="Morin E."/>
            <person name="Murat C."/>
            <person name="Sun H."/>
            <person name="Tunlid A."/>
            <person name="Henrissat B."/>
            <person name="Grigoriev I.V."/>
            <person name="Hibbett D.S."/>
            <person name="Martin F."/>
            <person name="Nordberg H.P."/>
            <person name="Cantor M.N."/>
            <person name="Hua S.X."/>
        </authorList>
    </citation>
    <scope>NUCLEOTIDE SEQUENCE [LARGE SCALE GENOMIC DNA]</scope>
    <source>
        <strain evidence="1 2">441</strain>
    </source>
</reference>
<dbReference type="Proteomes" id="UP000054018">
    <property type="component" value="Unassembled WGS sequence"/>
</dbReference>
<organism evidence="1 2">
    <name type="scientific">Pisolithus microcarpus 441</name>
    <dbReference type="NCBI Taxonomy" id="765257"/>
    <lineage>
        <taxon>Eukaryota</taxon>
        <taxon>Fungi</taxon>
        <taxon>Dikarya</taxon>
        <taxon>Basidiomycota</taxon>
        <taxon>Agaricomycotina</taxon>
        <taxon>Agaricomycetes</taxon>
        <taxon>Agaricomycetidae</taxon>
        <taxon>Boletales</taxon>
        <taxon>Sclerodermatineae</taxon>
        <taxon>Pisolithaceae</taxon>
        <taxon>Pisolithus</taxon>
    </lineage>
</organism>
<protein>
    <submittedName>
        <fullName evidence="1">Uncharacterized protein</fullName>
    </submittedName>
</protein>
<dbReference type="AlphaFoldDB" id="A0A0C9ZVS8"/>